<sequence length="101" mass="11585">MKKAKLNRSEKVKKECLTILFLKDDDIDLWPWNFGCELSSASIQNRVKNAANLRKSIATTQFAQESWLKSSFSEIEWSELTDVSKFGLNLNNFSQPLAKIT</sequence>
<organism evidence="1 2">
    <name type="scientific">Gigaspora rosea</name>
    <dbReference type="NCBI Taxonomy" id="44941"/>
    <lineage>
        <taxon>Eukaryota</taxon>
        <taxon>Fungi</taxon>
        <taxon>Fungi incertae sedis</taxon>
        <taxon>Mucoromycota</taxon>
        <taxon>Glomeromycotina</taxon>
        <taxon>Glomeromycetes</taxon>
        <taxon>Diversisporales</taxon>
        <taxon>Gigasporaceae</taxon>
        <taxon>Gigaspora</taxon>
    </lineage>
</organism>
<name>A0A397VA60_9GLOM</name>
<dbReference type="Proteomes" id="UP000266673">
    <property type="component" value="Unassembled WGS sequence"/>
</dbReference>
<reference evidence="1 2" key="1">
    <citation type="submission" date="2018-06" db="EMBL/GenBank/DDBJ databases">
        <title>Comparative genomics reveals the genomic features of Rhizophagus irregularis, R. cerebriforme, R. diaphanum and Gigaspora rosea, and their symbiotic lifestyle signature.</title>
        <authorList>
            <person name="Morin E."/>
            <person name="San Clemente H."/>
            <person name="Chen E.C.H."/>
            <person name="De La Providencia I."/>
            <person name="Hainaut M."/>
            <person name="Kuo A."/>
            <person name="Kohler A."/>
            <person name="Murat C."/>
            <person name="Tang N."/>
            <person name="Roy S."/>
            <person name="Loubradou J."/>
            <person name="Henrissat B."/>
            <person name="Grigoriev I.V."/>
            <person name="Corradi N."/>
            <person name="Roux C."/>
            <person name="Martin F.M."/>
        </authorList>
    </citation>
    <scope>NUCLEOTIDE SEQUENCE [LARGE SCALE GENOMIC DNA]</scope>
    <source>
        <strain evidence="1 2">DAOM 194757</strain>
    </source>
</reference>
<comment type="caution">
    <text evidence="1">The sequence shown here is derived from an EMBL/GenBank/DDBJ whole genome shotgun (WGS) entry which is preliminary data.</text>
</comment>
<dbReference type="AlphaFoldDB" id="A0A397VA60"/>
<accession>A0A397VA60</accession>
<gene>
    <name evidence="1" type="ORF">C2G38_2183541</name>
</gene>
<keyword evidence="2" id="KW-1185">Reference proteome</keyword>
<proteinExistence type="predicted"/>
<dbReference type="EMBL" id="QKWP01000514">
    <property type="protein sequence ID" value="RIB18831.1"/>
    <property type="molecule type" value="Genomic_DNA"/>
</dbReference>
<evidence type="ECO:0000313" key="2">
    <source>
        <dbReference type="Proteomes" id="UP000266673"/>
    </source>
</evidence>
<protein>
    <submittedName>
        <fullName evidence="1">Uncharacterized protein</fullName>
    </submittedName>
</protein>
<evidence type="ECO:0000313" key="1">
    <source>
        <dbReference type="EMBL" id="RIB18831.1"/>
    </source>
</evidence>